<reference evidence="2 3" key="1">
    <citation type="submission" date="2017-06" db="EMBL/GenBank/DDBJ databases">
        <authorList>
            <consortium name="Pathogen Informatics"/>
        </authorList>
    </citation>
    <scope>NUCLEOTIDE SEQUENCE [LARGE SCALE GENOMIC DNA]</scope>
    <source>
        <strain evidence="2 3">NCTC13839</strain>
    </source>
</reference>
<name>A0A239YJ18_9STAP</name>
<sequence>MITNQLRTKRSLLCVGAGLYLMGCIFSLVSVPDDMHITSTLTMLNL</sequence>
<proteinExistence type="predicted"/>
<keyword evidence="1" id="KW-1133">Transmembrane helix</keyword>
<dbReference type="Proteomes" id="UP000242084">
    <property type="component" value="Chromosome 1"/>
</dbReference>
<dbReference type="EMBL" id="LT906462">
    <property type="protein sequence ID" value="SNV58184.1"/>
    <property type="molecule type" value="Genomic_DNA"/>
</dbReference>
<dbReference type="KEGG" id="sste:SAMEA4384403_0438"/>
<evidence type="ECO:0000313" key="3">
    <source>
        <dbReference type="Proteomes" id="UP000242084"/>
    </source>
</evidence>
<protein>
    <submittedName>
        <fullName evidence="2">Uncharacterized protein</fullName>
    </submittedName>
</protein>
<evidence type="ECO:0000256" key="1">
    <source>
        <dbReference type="SAM" id="Phobius"/>
    </source>
</evidence>
<accession>A0A239YJ18</accession>
<keyword evidence="1" id="KW-0812">Transmembrane</keyword>
<organism evidence="2 3">
    <name type="scientific">Mammaliicoccus stepanovicii</name>
    <dbReference type="NCBI Taxonomy" id="643214"/>
    <lineage>
        <taxon>Bacteria</taxon>
        <taxon>Bacillati</taxon>
        <taxon>Bacillota</taxon>
        <taxon>Bacilli</taxon>
        <taxon>Bacillales</taxon>
        <taxon>Staphylococcaceae</taxon>
        <taxon>Mammaliicoccus</taxon>
    </lineage>
</organism>
<gene>
    <name evidence="2" type="ORF">SAMEA4384403_00438</name>
</gene>
<keyword evidence="3" id="KW-1185">Reference proteome</keyword>
<keyword evidence="1" id="KW-0472">Membrane</keyword>
<feature type="transmembrane region" description="Helical" evidence="1">
    <location>
        <begin position="12"/>
        <end position="31"/>
    </location>
</feature>
<dbReference type="RefSeq" id="WP_158245689.1">
    <property type="nucleotide sequence ID" value="NZ_BMDM01000003.1"/>
</dbReference>
<dbReference type="AlphaFoldDB" id="A0A239YJ18"/>
<evidence type="ECO:0000313" key="2">
    <source>
        <dbReference type="EMBL" id="SNV58184.1"/>
    </source>
</evidence>